<comment type="subcellular location">
    <subcellularLocation>
        <location evidence="1">Cell outer membrane</location>
        <topology evidence="1">Lipid-anchor</topology>
    </subcellularLocation>
</comment>
<evidence type="ECO:0000256" key="2">
    <source>
        <dbReference type="ARBA" id="ARBA00008681"/>
    </source>
</evidence>
<dbReference type="InterPro" id="IPR008816">
    <property type="entry name" value="Gly_zipper_2TM_dom"/>
</dbReference>
<dbReference type="Pfam" id="PF05433">
    <property type="entry name" value="Rick_17kDa_Anti"/>
    <property type="match status" value="1"/>
</dbReference>
<comment type="caution">
    <text evidence="7">The sequence shown here is derived from an EMBL/GenBank/DDBJ whole genome shotgun (WGS) entry which is preliminary data.</text>
</comment>
<evidence type="ECO:0000313" key="8">
    <source>
        <dbReference type="Proteomes" id="UP000530564"/>
    </source>
</evidence>
<keyword evidence="8" id="KW-1185">Reference proteome</keyword>
<organism evidence="7 8">
    <name type="scientific">Phenylobacterium haematophilum</name>
    <dbReference type="NCBI Taxonomy" id="98513"/>
    <lineage>
        <taxon>Bacteria</taxon>
        <taxon>Pseudomonadati</taxon>
        <taxon>Pseudomonadota</taxon>
        <taxon>Alphaproteobacteria</taxon>
        <taxon>Caulobacterales</taxon>
        <taxon>Caulobacteraceae</taxon>
        <taxon>Phenylobacterium</taxon>
    </lineage>
</organism>
<evidence type="ECO:0000313" key="7">
    <source>
        <dbReference type="EMBL" id="MBB3889681.1"/>
    </source>
</evidence>
<comment type="similarity">
    <text evidence="2">Belongs to the rickettsiale 17 kDa surface antigen family.</text>
</comment>
<name>A0A839ZWD0_9CAUL</name>
<evidence type="ECO:0000259" key="6">
    <source>
        <dbReference type="Pfam" id="PF05433"/>
    </source>
</evidence>
<feature type="domain" description="Glycine zipper 2TM" evidence="6">
    <location>
        <begin position="62"/>
        <end position="102"/>
    </location>
</feature>
<evidence type="ECO:0000256" key="1">
    <source>
        <dbReference type="ARBA" id="ARBA00004459"/>
    </source>
</evidence>
<gene>
    <name evidence="7" type="ORF">GGQ61_000378</name>
</gene>
<evidence type="ECO:0000256" key="4">
    <source>
        <dbReference type="ARBA" id="ARBA00023288"/>
    </source>
</evidence>
<keyword evidence="4" id="KW-0449">Lipoprotein</keyword>
<keyword evidence="5" id="KW-0732">Signal</keyword>
<dbReference type="EMBL" id="JACIDK010000001">
    <property type="protein sequence ID" value="MBB3889681.1"/>
    <property type="molecule type" value="Genomic_DNA"/>
</dbReference>
<proteinExistence type="inferred from homology"/>
<feature type="chain" id="PRO_5033034099" description="17 kDa surface antigen" evidence="5">
    <location>
        <begin position="32"/>
        <end position="195"/>
    </location>
</feature>
<accession>A0A839ZWD0</accession>
<sequence>MNFRSTFAKSALAGVAGVMALGSAAAIPTFAAAQSAPYYGGGYGNTYYDPCRRDSTNRSTVGALVGGALGAAIGSNAAARNARTEGALLGGALGALGGAAVGKNSAACGGTSTYRAPQTTYNGYYGQPADNGYYARSYDDRRYYDRGEPYRVVERPAATDGCTLAESPIYLPDGRTQKRFVRVCPDANGNFQVVD</sequence>
<dbReference type="AlphaFoldDB" id="A0A839ZWD0"/>
<protein>
    <recommendedName>
        <fullName evidence="3">17 kDa surface antigen</fullName>
    </recommendedName>
</protein>
<evidence type="ECO:0000256" key="3">
    <source>
        <dbReference type="ARBA" id="ARBA00015281"/>
    </source>
</evidence>
<dbReference type="RefSeq" id="WP_183769681.1">
    <property type="nucleotide sequence ID" value="NZ_JACIDK010000001.1"/>
</dbReference>
<evidence type="ECO:0000256" key="5">
    <source>
        <dbReference type="SAM" id="SignalP"/>
    </source>
</evidence>
<reference evidence="7 8" key="1">
    <citation type="submission" date="2020-08" db="EMBL/GenBank/DDBJ databases">
        <title>Genomic Encyclopedia of Type Strains, Phase IV (KMG-IV): sequencing the most valuable type-strain genomes for metagenomic binning, comparative biology and taxonomic classification.</title>
        <authorList>
            <person name="Goeker M."/>
        </authorList>
    </citation>
    <scope>NUCLEOTIDE SEQUENCE [LARGE SCALE GENOMIC DNA]</scope>
    <source>
        <strain evidence="7 8">DSM 21793</strain>
    </source>
</reference>
<feature type="signal peptide" evidence="5">
    <location>
        <begin position="1"/>
        <end position="31"/>
    </location>
</feature>
<dbReference type="Proteomes" id="UP000530564">
    <property type="component" value="Unassembled WGS sequence"/>
</dbReference>